<dbReference type="Pfam" id="PF01138">
    <property type="entry name" value="RNase_PH"/>
    <property type="match status" value="1"/>
</dbReference>
<proteinExistence type="inferred from homology"/>
<accession>A0ABY8U290</accession>
<organism evidence="4 5">
    <name type="scientific">Tetradesmus obliquus</name>
    <name type="common">Green alga</name>
    <name type="synonym">Acutodesmus obliquus</name>
    <dbReference type="NCBI Taxonomy" id="3088"/>
    <lineage>
        <taxon>Eukaryota</taxon>
        <taxon>Viridiplantae</taxon>
        <taxon>Chlorophyta</taxon>
        <taxon>core chlorophytes</taxon>
        <taxon>Chlorophyceae</taxon>
        <taxon>CS clade</taxon>
        <taxon>Sphaeropleales</taxon>
        <taxon>Scenedesmaceae</taxon>
        <taxon>Tetradesmus</taxon>
    </lineage>
</organism>
<evidence type="ECO:0000313" key="4">
    <source>
        <dbReference type="EMBL" id="WIA15475.1"/>
    </source>
</evidence>
<dbReference type="Proteomes" id="UP001244341">
    <property type="component" value="Chromosome 6b"/>
</dbReference>
<feature type="domain" description="Exoribonuclease phosphorolytic" evidence="2">
    <location>
        <begin position="21"/>
        <end position="151"/>
    </location>
</feature>
<dbReference type="CDD" id="cd11370">
    <property type="entry name" value="RNase_PH_RRP41"/>
    <property type="match status" value="1"/>
</dbReference>
<dbReference type="InterPro" id="IPR015847">
    <property type="entry name" value="ExoRNase_PH_dom2"/>
</dbReference>
<dbReference type="Gene3D" id="3.30.230.70">
    <property type="entry name" value="GHMP Kinase, N-terminal domain"/>
    <property type="match status" value="1"/>
</dbReference>
<sequence length="246" mass="26852">MGQKEFITTEGLRRDGRRAKELRRIKCQVGVLQDADGSAMFEMGNTQVLASVFGPREVESRADIKQDRAIVKCEYAMANFSTGERRRRGKADRRSTELSKVIRNTLEQTICVELLPRSQIDICVQVLQADGGTRCACINAAALALADAGIPMKDMVSGCAVGYLQSTPLLDLNYTEDSGGGPDISVALHPNLDRLVLLQMDGKLPPDVFEECVALAVDGCKAVASVMRTELLRHVKRQAVAQQLTS</sequence>
<evidence type="ECO:0000259" key="2">
    <source>
        <dbReference type="Pfam" id="PF01138"/>
    </source>
</evidence>
<reference evidence="4 5" key="1">
    <citation type="submission" date="2023-05" db="EMBL/GenBank/DDBJ databases">
        <title>A 100% complete, gapless, phased diploid assembly of the Scenedesmus obliquus UTEX 3031 genome.</title>
        <authorList>
            <person name="Biondi T.C."/>
            <person name="Hanschen E.R."/>
            <person name="Kwon T."/>
            <person name="Eng W."/>
            <person name="Kruse C.P.S."/>
            <person name="Koehler S.I."/>
            <person name="Kunde Y."/>
            <person name="Gleasner C.D."/>
            <person name="You Mak K.T."/>
            <person name="Polle J."/>
            <person name="Hovde B.T."/>
            <person name="Starkenburg S.R."/>
        </authorList>
    </citation>
    <scope>NUCLEOTIDE SEQUENCE [LARGE SCALE GENOMIC DNA]</scope>
    <source>
        <strain evidence="4 5">DOE0152z</strain>
    </source>
</reference>
<evidence type="ECO:0000259" key="3">
    <source>
        <dbReference type="Pfam" id="PF03725"/>
    </source>
</evidence>
<dbReference type="SUPFAM" id="SSF55666">
    <property type="entry name" value="Ribonuclease PH domain 2-like"/>
    <property type="match status" value="1"/>
</dbReference>
<dbReference type="Pfam" id="PF03725">
    <property type="entry name" value="RNase_PH_C"/>
    <property type="match status" value="1"/>
</dbReference>
<dbReference type="InterPro" id="IPR036345">
    <property type="entry name" value="ExoRNase_PH_dom2_sf"/>
</dbReference>
<comment type="similarity">
    <text evidence="1">Belongs to the RNase PH family.</text>
</comment>
<dbReference type="InterPro" id="IPR020568">
    <property type="entry name" value="Ribosomal_Su5_D2-typ_SF"/>
</dbReference>
<dbReference type="PANTHER" id="PTHR11953:SF0">
    <property type="entry name" value="EXOSOME COMPLEX COMPONENT RRP41"/>
    <property type="match status" value="1"/>
</dbReference>
<keyword evidence="5" id="KW-1185">Reference proteome</keyword>
<dbReference type="InterPro" id="IPR027408">
    <property type="entry name" value="PNPase/RNase_PH_dom_sf"/>
</dbReference>
<dbReference type="InterPro" id="IPR001247">
    <property type="entry name" value="ExoRNase_PH_dom1"/>
</dbReference>
<evidence type="ECO:0000313" key="5">
    <source>
        <dbReference type="Proteomes" id="UP001244341"/>
    </source>
</evidence>
<evidence type="ECO:0000256" key="1">
    <source>
        <dbReference type="ARBA" id="ARBA00006678"/>
    </source>
</evidence>
<dbReference type="InterPro" id="IPR050080">
    <property type="entry name" value="RNase_PH"/>
</dbReference>
<dbReference type="PANTHER" id="PTHR11953">
    <property type="entry name" value="EXOSOME COMPLEX COMPONENT"/>
    <property type="match status" value="1"/>
</dbReference>
<gene>
    <name evidence="4" type="ORF">OEZ85_002115</name>
</gene>
<feature type="domain" description="Exoribonuclease phosphorolytic" evidence="3">
    <location>
        <begin position="154"/>
        <end position="218"/>
    </location>
</feature>
<name>A0ABY8U290_TETOB</name>
<protein>
    <submittedName>
        <fullName evidence="4">Uncharacterized protein</fullName>
    </submittedName>
</protein>
<dbReference type="EMBL" id="CP126213">
    <property type="protein sequence ID" value="WIA15475.1"/>
    <property type="molecule type" value="Genomic_DNA"/>
</dbReference>
<dbReference type="SUPFAM" id="SSF54211">
    <property type="entry name" value="Ribosomal protein S5 domain 2-like"/>
    <property type="match status" value="1"/>
</dbReference>